<organism evidence="1 2">
    <name type="scientific">Alosa alosa</name>
    <name type="common">allis shad</name>
    <dbReference type="NCBI Taxonomy" id="278164"/>
    <lineage>
        <taxon>Eukaryota</taxon>
        <taxon>Metazoa</taxon>
        <taxon>Chordata</taxon>
        <taxon>Craniata</taxon>
        <taxon>Vertebrata</taxon>
        <taxon>Euteleostomi</taxon>
        <taxon>Actinopterygii</taxon>
        <taxon>Neopterygii</taxon>
        <taxon>Teleostei</taxon>
        <taxon>Clupei</taxon>
        <taxon>Clupeiformes</taxon>
        <taxon>Clupeoidei</taxon>
        <taxon>Clupeidae</taxon>
        <taxon>Alosa</taxon>
    </lineage>
</organism>
<proteinExistence type="predicted"/>
<gene>
    <name evidence="1" type="ORF">AALO_G00100150</name>
</gene>
<reference evidence="1" key="1">
    <citation type="submission" date="2020-10" db="EMBL/GenBank/DDBJ databases">
        <title>Chromosome-scale genome assembly of the Allis shad, Alosa alosa.</title>
        <authorList>
            <person name="Margot Z."/>
            <person name="Christophe K."/>
            <person name="Cabau C."/>
            <person name="Louis A."/>
            <person name="Berthelot C."/>
            <person name="Parey E."/>
            <person name="Roest Crollius H."/>
            <person name="Montfort J."/>
            <person name="Robinson-Rechavi M."/>
            <person name="Bucao C."/>
            <person name="Bouchez O."/>
            <person name="Gislard M."/>
            <person name="Lluch J."/>
            <person name="Milhes M."/>
            <person name="Lampietro C."/>
            <person name="Lopez Roques C."/>
            <person name="Donnadieu C."/>
            <person name="Braasch I."/>
            <person name="Desvignes T."/>
            <person name="Postlethwait J."/>
            <person name="Bobe J."/>
            <person name="Guiguen Y."/>
        </authorList>
    </citation>
    <scope>NUCLEOTIDE SEQUENCE</scope>
    <source>
        <strain evidence="1">M-15738</strain>
        <tissue evidence="1">Blood</tissue>
    </source>
</reference>
<keyword evidence="2" id="KW-1185">Reference proteome</keyword>
<dbReference type="AlphaFoldDB" id="A0AAV6GY08"/>
<evidence type="ECO:0000313" key="2">
    <source>
        <dbReference type="Proteomes" id="UP000823561"/>
    </source>
</evidence>
<comment type="caution">
    <text evidence="1">The sequence shown here is derived from an EMBL/GenBank/DDBJ whole genome shotgun (WGS) entry which is preliminary data.</text>
</comment>
<evidence type="ECO:0000313" key="1">
    <source>
        <dbReference type="EMBL" id="KAG5278547.1"/>
    </source>
</evidence>
<dbReference type="EMBL" id="JADWDJ010000007">
    <property type="protein sequence ID" value="KAG5278547.1"/>
    <property type="molecule type" value="Genomic_DNA"/>
</dbReference>
<name>A0AAV6GY08_9TELE</name>
<protein>
    <submittedName>
        <fullName evidence="1">Uncharacterized protein</fullName>
    </submittedName>
</protein>
<sequence length="94" mass="10831">MLTAANKNRLTRIIHTAAKAIGLPTPNLSDLNSKLTKNRAQIIAHNPTHPLNPFFTLLPSRRRYRAMGWKRSKGDNAHKRRNLIDRHPFLSTWL</sequence>
<dbReference type="Proteomes" id="UP000823561">
    <property type="component" value="Chromosome 7"/>
</dbReference>
<accession>A0AAV6GY08</accession>